<reference evidence="1" key="1">
    <citation type="submission" date="2013-08" db="EMBL/GenBank/DDBJ databases">
        <title>Comparison of modified E. coli strains.</title>
        <authorList>
            <person name="Juergensen J."/>
            <person name="Bonge A."/>
            <person name="Streit W.R."/>
        </authorList>
    </citation>
    <scope>NUCLEOTIDE SEQUENCE</scope>
</reference>
<dbReference type="AlphaFoldDB" id="A0A0H3U9F0"/>
<dbReference type="EMBL" id="KF540228">
    <property type="protein sequence ID" value="AIF26373.1"/>
    <property type="molecule type" value="Genomic_DNA"/>
</dbReference>
<protein>
    <submittedName>
        <fullName evidence="1">Uncharacterized protein</fullName>
    </submittedName>
</protein>
<organism evidence="1">
    <name type="scientific">uncultured bacterium fosmid pJB16B1</name>
    <dbReference type="NCBI Taxonomy" id="1478054"/>
    <lineage>
        <taxon>Bacteria</taxon>
        <taxon>environmental samples</taxon>
    </lineage>
</organism>
<proteinExistence type="predicted"/>
<sequence>MSWENKTDYCGLAIANKLSVKSATENRSGQYLEKLGQKGQIAATKSYGTANASPSVEYLIEDDISFTDGQIKLGEVKTVDGNKYALQTVDFSTGAGQEPTMSATSVQVEAAAATGRTFNLPAFELSKEEIAQILFSAFSLPQGTQQAPKNVACEVTQVTGQASCVIGLHTKNADPKASSVHSGKLTVTATIGQYGEQAPEVTAAQGWDVSSPLTSSDPDSDMPSWTITLSKPIALTEPSNNV</sequence>
<name>A0A0H3U9F0_9BACT</name>
<accession>A0A0H3U9F0</accession>
<evidence type="ECO:0000313" key="1">
    <source>
        <dbReference type="EMBL" id="AIF26373.1"/>
    </source>
</evidence>